<organism evidence="1 2">
    <name type="scientific">Trichinella patagoniensis</name>
    <dbReference type="NCBI Taxonomy" id="990121"/>
    <lineage>
        <taxon>Eukaryota</taxon>
        <taxon>Metazoa</taxon>
        <taxon>Ecdysozoa</taxon>
        <taxon>Nematoda</taxon>
        <taxon>Enoplea</taxon>
        <taxon>Dorylaimia</taxon>
        <taxon>Trichinellida</taxon>
        <taxon>Trichinellidae</taxon>
        <taxon>Trichinella</taxon>
    </lineage>
</organism>
<reference evidence="1 2" key="1">
    <citation type="submission" date="2015-01" db="EMBL/GenBank/DDBJ databases">
        <title>Evolution of Trichinella species and genotypes.</title>
        <authorList>
            <person name="Korhonen P.K."/>
            <person name="Edoardo P."/>
            <person name="Giuseppe L.R."/>
            <person name="Gasser R.B."/>
        </authorList>
    </citation>
    <scope>NUCLEOTIDE SEQUENCE [LARGE SCALE GENOMIC DNA]</scope>
    <source>
        <strain evidence="1">ISS2496</strain>
    </source>
</reference>
<protein>
    <submittedName>
        <fullName evidence="1">Uncharacterized protein</fullName>
    </submittedName>
</protein>
<evidence type="ECO:0000313" key="2">
    <source>
        <dbReference type="Proteomes" id="UP000054783"/>
    </source>
</evidence>
<accession>A0A0V0YW45</accession>
<dbReference type="EMBL" id="JYDQ01001880">
    <property type="protein sequence ID" value="KRY04530.1"/>
    <property type="molecule type" value="Genomic_DNA"/>
</dbReference>
<evidence type="ECO:0000313" key="1">
    <source>
        <dbReference type="EMBL" id="KRY04530.1"/>
    </source>
</evidence>
<gene>
    <name evidence="1" type="ORF">T12_2225</name>
</gene>
<comment type="caution">
    <text evidence="1">The sequence shown here is derived from an EMBL/GenBank/DDBJ whole genome shotgun (WGS) entry which is preliminary data.</text>
</comment>
<name>A0A0V0YW45_9BILA</name>
<keyword evidence="2" id="KW-1185">Reference proteome</keyword>
<proteinExistence type="predicted"/>
<sequence length="40" mass="4567">MNSTNEAQKRLKLLQIHFAVEIALFHLTANGKIQQWSTDA</sequence>
<dbReference type="AlphaFoldDB" id="A0A0V0YW45"/>
<dbReference type="Proteomes" id="UP000054783">
    <property type="component" value="Unassembled WGS sequence"/>
</dbReference>